<protein>
    <submittedName>
        <fullName evidence="2">Retrotransposon protein, putative, Ty1-copia subclass</fullName>
    </submittedName>
</protein>
<dbReference type="InterPro" id="IPR004158">
    <property type="entry name" value="DUF247_pln"/>
</dbReference>
<feature type="compositionally biased region" description="Low complexity" evidence="1">
    <location>
        <begin position="56"/>
        <end position="71"/>
    </location>
</feature>
<dbReference type="AlphaFoldDB" id="Q7XDX3"/>
<dbReference type="PANTHER" id="PTHR31170">
    <property type="entry name" value="BNAC04G53230D PROTEIN"/>
    <property type="match status" value="1"/>
</dbReference>
<evidence type="ECO:0000256" key="1">
    <source>
        <dbReference type="SAM" id="MobiDB-lite"/>
    </source>
</evidence>
<reference evidence="2" key="3">
    <citation type="submission" date="2006-07" db="EMBL/GenBank/DDBJ databases">
        <authorList>
            <person name="Buell R."/>
        </authorList>
    </citation>
    <scope>NUCLEOTIDE SEQUENCE</scope>
</reference>
<evidence type="ECO:0000313" key="2">
    <source>
        <dbReference type="EMBL" id="AAP54018.1"/>
    </source>
</evidence>
<gene>
    <name evidence="2" type="ordered locus">LOC_Os10g31080</name>
</gene>
<reference evidence="2" key="2">
    <citation type="submission" date="2003-05" db="EMBL/GenBank/DDBJ databases">
        <authorList>
            <person name="Buell C.R."/>
            <person name="Wing R.A."/>
            <person name="McCombie W.R."/>
            <person name="Messing J."/>
            <person name="Yuan Q."/>
            <person name="Ouyang S."/>
        </authorList>
    </citation>
    <scope>NUCLEOTIDE SEQUENCE</scope>
</reference>
<proteinExistence type="predicted"/>
<dbReference type="Pfam" id="PF03140">
    <property type="entry name" value="DUF247"/>
    <property type="match status" value="1"/>
</dbReference>
<sequence length="999" mass="111198">MASTSQPSSSENPTSATAKEVEMTGDQARACIADDVHRTSSLPAGGKMDNPPPLPNNENPELNNEIAEEGQPPQPAPAPGWSRMRDGMVSFFRKGKVWPIYNERGRHVAVPIPEPRCLLYKVPKKIWKIDEDMHKPTYISIGPYRYGENGLDNRSQVWKEWCENEVVKKLTQQGRGTALQQINDVVTDQVKNYYDKRSFSLGVDDEAFKKMMITDGCFLLLTTLHDTSSQSEPEPQRPAASNTWRSFCCLFESNPAEVEQTAAVPPTVIDPNSIPNLWDNCFLWNDILLYGNQLPFLVVREIYSLLHPGEDPNQKVGKVFADSMLARYTRRKLTHPGNADSVLHLCHKLLAPTPDPSRNGGGDGVVKTGQWRRATEYRNLRVKFKKREISSDGKAQCILDVKVVCCNVVKIPSFDLNPESWRLLRNLMLLENMNKHLGGHVTSYCNFISQLACTGADVSLLREKGIIVHGEASDERAAQKLCNLCVETIYDPTHDYLKSAWDKLEKHCRHPGWLVWAKMFGYKDWKNPLVWMATLAALALLLTSGIRPQTTLQARCRTRLPARIEDVVCSSVCREPVIQRVIERSSESIAYCSLTRTNYTERSMAMQAVDPGTDDLCSNCTVLTTILCVVPQDVLTSLAQKETTHEVWEAIRAVCVGVEQVEANVQKLRQDFAAIAFKPESTSRTSRSASPDKEVIKKMLEVVPEYHKQVAISIETILDLGTVSIEELTRKLRGVEEWKKPASSEATDSSGRLLLSAEDWLIHQKAREQEKKKAAARATMMPVIAIAVAEKGKVLTSIHEQVHLIEEKVLAQIGDVAQKEDNHWVVDTNDTNHMSETRAAFTTLDAGVGSSIKFGDGSMVQIERRGATEAARDGLVRGLLDLEQPCGLLEGCLVGKQRSIPFLELSGAGQANTGAPPRATILLMDTMDWDCPDTGRSLLSITSSTFGYITYVKKKVPHVKKLDDRSMKLIFIGHEPGSKGYSAYNLGHGTHPHHVGCGV</sequence>
<feature type="compositionally biased region" description="Polar residues" evidence="1">
    <location>
        <begin position="1"/>
        <end position="17"/>
    </location>
</feature>
<dbReference type="PANTHER" id="PTHR31170:SF18">
    <property type="entry name" value="(WILD MALAYSIAN BANANA) HYPOTHETICAL PROTEIN"/>
    <property type="match status" value="1"/>
</dbReference>
<dbReference type="EMBL" id="DP000086">
    <property type="protein sequence ID" value="AAP54018.1"/>
    <property type="molecule type" value="Genomic_DNA"/>
</dbReference>
<reference evidence="2" key="1">
    <citation type="journal article" date="2003" name="Science">
        <title>In-depth view of structure, activity, and evolution of rice chromosome 10.</title>
        <authorList>
            <consortium name="Rice Chromosome 10 Sequencing Consortium"/>
        </authorList>
    </citation>
    <scope>NUCLEOTIDE SEQUENCE [LARGE SCALE GENOMIC DNA]</scope>
</reference>
<feature type="region of interest" description="Disordered" evidence="1">
    <location>
        <begin position="1"/>
        <end position="82"/>
    </location>
</feature>
<name>Q7XDX3_ORYSJ</name>
<organism evidence="2">
    <name type="scientific">Oryza sativa subsp. japonica</name>
    <name type="common">Rice</name>
    <dbReference type="NCBI Taxonomy" id="39947"/>
    <lineage>
        <taxon>Eukaryota</taxon>
        <taxon>Viridiplantae</taxon>
        <taxon>Streptophyta</taxon>
        <taxon>Embryophyta</taxon>
        <taxon>Tracheophyta</taxon>
        <taxon>Spermatophyta</taxon>
        <taxon>Magnoliopsida</taxon>
        <taxon>Liliopsida</taxon>
        <taxon>Poales</taxon>
        <taxon>Poaceae</taxon>
        <taxon>BOP clade</taxon>
        <taxon>Oryzoideae</taxon>
        <taxon>Oryzeae</taxon>
        <taxon>Oryzinae</taxon>
        <taxon>Oryza</taxon>
        <taxon>Oryza sativa</taxon>
    </lineage>
</organism>
<accession>Q7XDX3</accession>